<evidence type="ECO:0000313" key="3">
    <source>
        <dbReference type="Proteomes" id="UP000694941"/>
    </source>
</evidence>
<reference evidence="4" key="1">
    <citation type="submission" date="2025-08" db="UniProtKB">
        <authorList>
            <consortium name="RefSeq"/>
        </authorList>
    </citation>
    <scope>IDENTIFICATION</scope>
    <source>
        <tissue evidence="4">Muscle</tissue>
    </source>
</reference>
<keyword evidence="3" id="KW-1185">Reference proteome</keyword>
<evidence type="ECO:0000313" key="4">
    <source>
        <dbReference type="RefSeq" id="XP_022236699.1"/>
    </source>
</evidence>
<sequence length="201" mass="22075">MEIAASATGAAPGLTTLVGGRPKPVPVLKLFSFLYPKDKIEINIHAGDQTETFQQSDKKEEEFSDEPQAESVEDSSQPEGPFTYRLEELAYTRSGDKGDTCNIGVVARHPAYYPYLCNALTAKTVEEYFKHLFDQDSPPKESKVQRYLLPGIVGMNFVLKRSLGGGGVASLRSDPQGKALGQILLDLKLENLPGLEDIRRS</sequence>
<protein>
    <submittedName>
        <fullName evidence="4">Uncharacterized protein LOC111084222</fullName>
    </submittedName>
</protein>
<accession>A0ABM1RZ94</accession>
<dbReference type="Proteomes" id="UP000694941">
    <property type="component" value="Unplaced"/>
</dbReference>
<evidence type="ECO:0000259" key="2">
    <source>
        <dbReference type="Pfam" id="PF23544"/>
    </source>
</evidence>
<dbReference type="PANTHER" id="PTHR47708">
    <property type="match status" value="1"/>
</dbReference>
<dbReference type="RefSeq" id="XP_022236699.1">
    <property type="nucleotide sequence ID" value="XM_022380991.1"/>
</dbReference>
<feature type="compositionally biased region" description="Acidic residues" evidence="1">
    <location>
        <begin position="62"/>
        <end position="73"/>
    </location>
</feature>
<dbReference type="PANTHER" id="PTHR47708:SF2">
    <property type="entry name" value="SI:CH73-132F6.5"/>
    <property type="match status" value="1"/>
</dbReference>
<dbReference type="GeneID" id="111084222"/>
<gene>
    <name evidence="4" type="primary">LOC111084222</name>
</gene>
<dbReference type="InterPro" id="IPR056362">
    <property type="entry name" value="AtuA-like_ferredoxin_dom"/>
</dbReference>
<dbReference type="Pfam" id="PF23544">
    <property type="entry name" value="AtuA_ferredoxin"/>
    <property type="match status" value="1"/>
</dbReference>
<proteinExistence type="predicted"/>
<name>A0ABM1RZ94_LIMPO</name>
<feature type="domain" description="AtuA-like ferredoxin-fold" evidence="2">
    <location>
        <begin position="85"/>
        <end position="189"/>
    </location>
</feature>
<organism evidence="3 4">
    <name type="scientific">Limulus polyphemus</name>
    <name type="common">Atlantic horseshoe crab</name>
    <dbReference type="NCBI Taxonomy" id="6850"/>
    <lineage>
        <taxon>Eukaryota</taxon>
        <taxon>Metazoa</taxon>
        <taxon>Ecdysozoa</taxon>
        <taxon>Arthropoda</taxon>
        <taxon>Chelicerata</taxon>
        <taxon>Merostomata</taxon>
        <taxon>Xiphosura</taxon>
        <taxon>Limulidae</taxon>
        <taxon>Limulus</taxon>
    </lineage>
</organism>
<evidence type="ECO:0000256" key="1">
    <source>
        <dbReference type="SAM" id="MobiDB-lite"/>
    </source>
</evidence>
<feature type="region of interest" description="Disordered" evidence="1">
    <location>
        <begin position="46"/>
        <end position="80"/>
    </location>
</feature>